<evidence type="ECO:0000256" key="7">
    <source>
        <dbReference type="ARBA" id="ARBA00022989"/>
    </source>
</evidence>
<evidence type="ECO:0000256" key="11">
    <source>
        <dbReference type="SAM" id="Phobius"/>
    </source>
</evidence>
<evidence type="ECO:0000256" key="10">
    <source>
        <dbReference type="ARBA" id="ARBA00023310"/>
    </source>
</evidence>
<dbReference type="EMBL" id="AP017709">
    <property type="protein sequence ID" value="BAV82953.1"/>
    <property type="molecule type" value="Genomic_DNA"/>
</dbReference>
<evidence type="ECO:0000256" key="5">
    <source>
        <dbReference type="ARBA" id="ARBA00022692"/>
    </source>
</evidence>
<reference evidence="12" key="1">
    <citation type="submission" date="2016-10" db="EMBL/GenBank/DDBJ databases">
        <title>Complete mitochondrial genomes of 50 helminths species.</title>
        <authorList>
            <person name="Kikuchi T."/>
            <person name="Holroyd N."/>
            <person name="Berriman M."/>
        </authorList>
    </citation>
    <scope>NUCLEOTIDE SEQUENCE</scope>
</reference>
<keyword evidence="3" id="KW-0813">Transport</keyword>
<keyword evidence="5 11" id="KW-0812">Transmembrane</keyword>
<evidence type="ECO:0000256" key="9">
    <source>
        <dbReference type="ARBA" id="ARBA00023136"/>
    </source>
</evidence>
<dbReference type="GO" id="GO:0006754">
    <property type="term" value="P:ATP biosynthetic process"/>
    <property type="evidence" value="ECO:0007669"/>
    <property type="project" value="UniProtKB-KW"/>
</dbReference>
<dbReference type="SUPFAM" id="SSF81336">
    <property type="entry name" value="F1F0 ATP synthase subunit A"/>
    <property type="match status" value="1"/>
</dbReference>
<evidence type="ECO:0000256" key="8">
    <source>
        <dbReference type="ARBA" id="ARBA00023065"/>
    </source>
</evidence>
<evidence type="ECO:0000256" key="4">
    <source>
        <dbReference type="ARBA" id="ARBA00022547"/>
    </source>
</evidence>
<evidence type="ECO:0000256" key="1">
    <source>
        <dbReference type="ARBA" id="ARBA00004141"/>
    </source>
</evidence>
<accession>A0A1E1GJA1</accession>
<dbReference type="GO" id="GO:0045259">
    <property type="term" value="C:proton-transporting ATP synthase complex"/>
    <property type="evidence" value="ECO:0007669"/>
    <property type="project" value="UniProtKB-KW"/>
</dbReference>
<keyword evidence="7 11" id="KW-1133">Transmembrane helix</keyword>
<evidence type="ECO:0000256" key="6">
    <source>
        <dbReference type="ARBA" id="ARBA00022781"/>
    </source>
</evidence>
<name>A0A1E1GJA1_9TREM</name>
<feature type="transmembrane region" description="Helical" evidence="11">
    <location>
        <begin position="146"/>
        <end position="167"/>
    </location>
</feature>
<feature type="transmembrane region" description="Helical" evidence="11">
    <location>
        <begin position="30"/>
        <end position="46"/>
    </location>
</feature>
<comment type="similarity">
    <text evidence="2">Belongs to the ATPase A chain family.</text>
</comment>
<organism evidence="12">
    <name type="scientific">Schistosoma margrebowiei</name>
    <dbReference type="NCBI Taxonomy" id="48269"/>
    <lineage>
        <taxon>Eukaryota</taxon>
        <taxon>Metazoa</taxon>
        <taxon>Spiralia</taxon>
        <taxon>Lophotrochozoa</taxon>
        <taxon>Platyhelminthes</taxon>
        <taxon>Trematoda</taxon>
        <taxon>Digenea</taxon>
        <taxon>Strigeidida</taxon>
        <taxon>Schistosomatoidea</taxon>
        <taxon>Schistosomatidae</taxon>
        <taxon>Schistosoma</taxon>
    </lineage>
</organism>
<keyword evidence="8" id="KW-0406">Ion transport</keyword>
<evidence type="ECO:0000313" key="12">
    <source>
        <dbReference type="EMBL" id="BAV82953.1"/>
    </source>
</evidence>
<protein>
    <submittedName>
        <fullName evidence="12">ATP synthase F0 subunit 6</fullName>
    </submittedName>
</protein>
<sequence>MGVVMLSSLWISSVIKWFSLKIIDTIKNEWWYSFVLLCVLSGLVFTRCPYVYGYLGFVFILFILIIPLYLSLVLSRLDSSITDFLASMIPSGSPSWILPFIPHIEIVSFVIRPVVVLIRPFINISVGVYVGLAIGNLCFSSSGVVSVVLLALFVYEVFVVFVHWFIVQEILKFSVFH</sequence>
<proteinExistence type="inferred from homology"/>
<evidence type="ECO:0000256" key="2">
    <source>
        <dbReference type="ARBA" id="ARBA00006810"/>
    </source>
</evidence>
<dbReference type="InterPro" id="IPR035908">
    <property type="entry name" value="F0_ATP_A_sf"/>
</dbReference>
<gene>
    <name evidence="12" type="primary">ATP6</name>
</gene>
<keyword evidence="6" id="KW-0375">Hydrogen ion transport</keyword>
<keyword evidence="12" id="KW-0496">Mitochondrion</keyword>
<keyword evidence="4" id="KW-0138">CF(0)</keyword>
<dbReference type="AlphaFoldDB" id="A0A1E1GJA1"/>
<comment type="subcellular location">
    <subcellularLocation>
        <location evidence="1">Membrane</location>
        <topology evidence="1">Multi-pass membrane protein</topology>
    </subcellularLocation>
</comment>
<feature type="transmembrane region" description="Helical" evidence="11">
    <location>
        <begin position="52"/>
        <end position="75"/>
    </location>
</feature>
<dbReference type="Gene3D" id="1.20.120.220">
    <property type="entry name" value="ATP synthase, F0 complex, subunit A"/>
    <property type="match status" value="1"/>
</dbReference>
<dbReference type="GO" id="GO:1902600">
    <property type="term" value="P:proton transmembrane transport"/>
    <property type="evidence" value="ECO:0007669"/>
    <property type="project" value="UniProtKB-KW"/>
</dbReference>
<feature type="transmembrane region" description="Helical" evidence="11">
    <location>
        <begin position="121"/>
        <end position="139"/>
    </location>
</feature>
<keyword evidence="10" id="KW-0066">ATP synthesis</keyword>
<evidence type="ECO:0000256" key="3">
    <source>
        <dbReference type="ARBA" id="ARBA00022448"/>
    </source>
</evidence>
<geneLocation type="mitochondrion" evidence="12"/>
<keyword evidence="9 11" id="KW-0472">Membrane</keyword>